<evidence type="ECO:0000313" key="2">
    <source>
        <dbReference type="EMBL" id="KAF4741337.1"/>
    </source>
</evidence>
<evidence type="ECO:0000313" key="3">
    <source>
        <dbReference type="Proteomes" id="UP000553632"/>
    </source>
</evidence>
<keyword evidence="3" id="KW-1185">Reference proteome</keyword>
<gene>
    <name evidence="2" type="ORF">FOZ63_013038</name>
</gene>
<sequence>MSFDPARMVKDFERTAGDVAAVKQKLGGMLDKLKVMKVSAEKAAKEKPFVTASKKHLLQLRESAAEKLEELADAAKIAEQNGSERARRRHVAYCSLVEAWRGL</sequence>
<accession>A0A7J6T911</accession>
<organism evidence="2 3">
    <name type="scientific">Perkinsus olseni</name>
    <name type="common">Perkinsus atlanticus</name>
    <dbReference type="NCBI Taxonomy" id="32597"/>
    <lineage>
        <taxon>Eukaryota</taxon>
        <taxon>Sar</taxon>
        <taxon>Alveolata</taxon>
        <taxon>Perkinsozoa</taxon>
        <taxon>Perkinsea</taxon>
        <taxon>Perkinsida</taxon>
        <taxon>Perkinsidae</taxon>
        <taxon>Perkinsus</taxon>
    </lineage>
</organism>
<evidence type="ECO:0000256" key="1">
    <source>
        <dbReference type="SAM" id="Coils"/>
    </source>
</evidence>
<proteinExistence type="predicted"/>
<feature type="coiled-coil region" evidence="1">
    <location>
        <begin position="54"/>
        <end position="81"/>
    </location>
</feature>
<comment type="caution">
    <text evidence="2">The sequence shown here is derived from an EMBL/GenBank/DDBJ whole genome shotgun (WGS) entry which is preliminary data.</text>
</comment>
<dbReference type="OMA" id="CSLVEAW"/>
<keyword evidence="1" id="KW-0175">Coiled coil</keyword>
<protein>
    <submittedName>
        <fullName evidence="2">Uncharacterized protein</fullName>
    </submittedName>
</protein>
<reference evidence="2 3" key="1">
    <citation type="submission" date="2020-04" db="EMBL/GenBank/DDBJ databases">
        <title>Perkinsus olseni comparative genomics.</title>
        <authorList>
            <person name="Bogema D.R."/>
        </authorList>
    </citation>
    <scope>NUCLEOTIDE SEQUENCE [LARGE SCALE GENOMIC DNA]</scope>
    <source>
        <strain evidence="2 3">ATCC PRA-207</strain>
    </source>
</reference>
<dbReference type="AlphaFoldDB" id="A0A7J6T911"/>
<dbReference type="Proteomes" id="UP000553632">
    <property type="component" value="Unassembled WGS sequence"/>
</dbReference>
<dbReference type="EMBL" id="JABANO010012711">
    <property type="protein sequence ID" value="KAF4741337.1"/>
    <property type="molecule type" value="Genomic_DNA"/>
</dbReference>
<name>A0A7J6T911_PEROL</name>